<keyword evidence="3" id="KW-1185">Reference proteome</keyword>
<dbReference type="SUPFAM" id="SSF101801">
    <property type="entry name" value="Surface presentation of antigens (SPOA)"/>
    <property type="match status" value="2"/>
</dbReference>
<evidence type="ECO:0000313" key="3">
    <source>
        <dbReference type="Proteomes" id="UP001440612"/>
    </source>
</evidence>
<proteinExistence type="predicted"/>
<dbReference type="Gene3D" id="2.30.330.10">
    <property type="entry name" value="SpoA-like"/>
    <property type="match status" value="1"/>
</dbReference>
<keyword evidence="2" id="KW-0966">Cell projection</keyword>
<dbReference type="RefSeq" id="WP_373636880.1">
    <property type="nucleotide sequence ID" value="NZ_CP150951.2"/>
</dbReference>
<dbReference type="PANTHER" id="PTHR30034:SF6">
    <property type="entry name" value="YOP PROTEINS TRANSLOCATION PROTEIN Q"/>
    <property type="match status" value="1"/>
</dbReference>
<sequence>MTAQHWTPPDSGVAPSDLPLWNMAMNHMGAPLPLAGTGASLRLSPIGAPHITGPMHELRAADGQRLFLHLDAFPFAQLLGVDFDLEAANDLPPAVADAIYKGSAVFLLQAFPAALTAGMTFEGADTQDGPDMGQLQWFAAALDGLAESPVFFSIGASATDICAFLNGKLHTPNTVLTGLRDRLDVPLHRLIGRAALKLDQVRSLEIGDFIVLEDPATADLILRCEDRIYHFEPAEDGWLCQTVQPFENFRKLHAMDNAPGDPVAPQADEDAALPDMASLVSTMLIFECGTTRMTLSELESLQTGAIVPLPHQLTADGLQVTIRAGAQTIASGEIVQIDDRLAVRVNQLLTQEPGS</sequence>
<keyword evidence="2" id="KW-0282">Flagellum</keyword>
<accession>A0ABZ2V9E8</accession>
<keyword evidence="2" id="KW-0969">Cilium</keyword>
<organism evidence="2 3">
    <name type="scientific">Yoonia phaeophyticola</name>
    <dbReference type="NCBI Taxonomy" id="3137369"/>
    <lineage>
        <taxon>Bacteria</taxon>
        <taxon>Pseudomonadati</taxon>
        <taxon>Pseudomonadota</taxon>
        <taxon>Alphaproteobacteria</taxon>
        <taxon>Rhodobacterales</taxon>
        <taxon>Paracoccaceae</taxon>
        <taxon>Yoonia</taxon>
    </lineage>
</organism>
<dbReference type="Pfam" id="PF01052">
    <property type="entry name" value="FliMN_C"/>
    <property type="match status" value="1"/>
</dbReference>
<evidence type="ECO:0000259" key="1">
    <source>
        <dbReference type="Pfam" id="PF01052"/>
    </source>
</evidence>
<feature type="domain" description="Flagellar motor switch protein FliN-like C-terminal" evidence="1">
    <location>
        <begin position="284"/>
        <end position="349"/>
    </location>
</feature>
<gene>
    <name evidence="2" type="ORF">AABB29_00515</name>
</gene>
<reference evidence="3" key="1">
    <citation type="submission" date="2024-04" db="EMBL/GenBank/DDBJ databases">
        <title>Phylogenomic analyses of a clade within the roseobacter group suggest taxonomic reassignments of species of the genera Aestuariivita, Citreicella, Loktanella, Nautella, Pelagibaca, Ruegeria, Thalassobius, Thiobacimonas and Tropicibacter, and the proposal o.</title>
        <authorList>
            <person name="Jeon C.O."/>
        </authorList>
    </citation>
    <scope>NUCLEOTIDE SEQUENCE [LARGE SCALE GENOMIC DNA]</scope>
    <source>
        <strain evidence="3">BS5-3</strain>
    </source>
</reference>
<dbReference type="PANTHER" id="PTHR30034">
    <property type="entry name" value="FLAGELLAR MOTOR SWITCH PROTEIN FLIM"/>
    <property type="match status" value="1"/>
</dbReference>
<dbReference type="Proteomes" id="UP001440612">
    <property type="component" value="Chromosome"/>
</dbReference>
<dbReference type="InterPro" id="IPR036429">
    <property type="entry name" value="SpoA-like_sf"/>
</dbReference>
<dbReference type="InterPro" id="IPR001543">
    <property type="entry name" value="FliN-like_C"/>
</dbReference>
<dbReference type="EMBL" id="CP150951">
    <property type="protein sequence ID" value="WZC49177.2"/>
    <property type="molecule type" value="Genomic_DNA"/>
</dbReference>
<name>A0ABZ2V9E8_9RHOB</name>
<protein>
    <submittedName>
        <fullName evidence="2">FliM/FliN family flagellar motor switch protein</fullName>
    </submittedName>
</protein>
<evidence type="ECO:0000313" key="2">
    <source>
        <dbReference type="EMBL" id="WZC49177.2"/>
    </source>
</evidence>